<evidence type="ECO:0000313" key="6">
    <source>
        <dbReference type="Proteomes" id="UP000201170"/>
    </source>
</evidence>
<dbReference type="OrthoDB" id="33169at10239"/>
<evidence type="ECO:0000256" key="4">
    <source>
        <dbReference type="ARBA" id="ARBA00023280"/>
    </source>
</evidence>
<keyword evidence="4" id="KW-0899">Viral immunoevasion</keyword>
<keyword evidence="3" id="KW-1090">Inhibition of host innate immune response by virus</keyword>
<reference evidence="5 6" key="1">
    <citation type="submission" date="2015-10" db="EMBL/GenBank/DDBJ databases">
        <title>The complete genomic sequence of a new polerovirus identified in barley in South Korea.</title>
        <authorList>
            <person name="Zhao F."/>
            <person name="Lim S."/>
            <person name="Yoo R.H."/>
            <person name="Igori D."/>
            <person name="Lee B.C."/>
            <person name="Moon J.S."/>
        </authorList>
    </citation>
    <scope>NUCLEOTIDE SEQUENCE [LARGE SCALE GENOMIC DNA]</scope>
    <source>
        <strain evidence="5">Gimje</strain>
    </source>
</reference>
<dbReference type="InterPro" id="IPR006755">
    <property type="entry name" value="Virus_P0"/>
</dbReference>
<keyword evidence="6" id="KW-1185">Reference proteome</keyword>
<evidence type="ECO:0000256" key="3">
    <source>
        <dbReference type="ARBA" id="ARBA00022632"/>
    </source>
</evidence>
<keyword evidence="1" id="KW-0941">Suppressor of RNA silencing</keyword>
<evidence type="ECO:0000313" key="5">
    <source>
        <dbReference type="EMBL" id="AMY15680.1"/>
    </source>
</evidence>
<sequence length="261" mass="30109">MRCAINFDGTLEFSDIPRDLSVRLAEFVSATITIAFCALQPEYDAEALFRSVLTVLPLMLRPSPYTRGIAREAWSSFARHALRTGGRISLPPEFNDNSDEPAALFRRFLQRVDARAYAHALKGREENFFTSLRSFQLKLESFCRRAEDPDRYPQRRHIEVLSGIVREAHNNGESIYRHFPDADNIHLELLDLGRSLEFDFPHQAVHPSDLISRLFVYMHNALGPFGLQDFWRVADLSDFFVIHSDVQYLQDSYIQKELADV</sequence>
<evidence type="ECO:0000256" key="2">
    <source>
        <dbReference type="ARBA" id="ARBA00022581"/>
    </source>
</evidence>
<proteinExistence type="predicted"/>
<dbReference type="KEGG" id="vg:27246439"/>
<dbReference type="RefSeq" id="YP_009246450.1">
    <property type="nucleotide sequence ID" value="NC_029906.1"/>
</dbReference>
<dbReference type="EMBL" id="KT962089">
    <property type="protein sequence ID" value="AMY15680.1"/>
    <property type="molecule type" value="Genomic_RNA"/>
</dbReference>
<keyword evidence="2" id="KW-0945">Host-virus interaction</keyword>
<name>A0A165ELQ5_9VIRU</name>
<dbReference type="GeneID" id="27246439"/>
<evidence type="ECO:0000256" key="1">
    <source>
        <dbReference type="ARBA" id="ARBA00022463"/>
    </source>
</evidence>
<dbReference type="GO" id="GO:0016032">
    <property type="term" value="P:viral process"/>
    <property type="evidence" value="ECO:0007669"/>
    <property type="project" value="InterPro"/>
</dbReference>
<protein>
    <submittedName>
        <fullName evidence="5">PO protein</fullName>
    </submittedName>
</protein>
<dbReference type="Proteomes" id="UP000201170">
    <property type="component" value="Segment"/>
</dbReference>
<accession>A0A165ELQ5</accession>
<organism evidence="5 6">
    <name type="scientific">Barley virus G</name>
    <dbReference type="NCBI Taxonomy" id="1825924"/>
    <lineage>
        <taxon>Viruses</taxon>
        <taxon>Riboviria</taxon>
        <taxon>Orthornavirae</taxon>
        <taxon>Pisuviricota</taxon>
        <taxon>Pisoniviricetes</taxon>
        <taxon>Sobelivirales</taxon>
        <taxon>Solemoviridae</taxon>
        <taxon>Polerovirus</taxon>
        <taxon>Polerovirus BVG</taxon>
    </lineage>
</organism>
<dbReference type="Pfam" id="PF04662">
    <property type="entry name" value="Luteo_PO"/>
    <property type="match status" value="1"/>
</dbReference>
<dbReference type="GO" id="GO:0052170">
    <property type="term" value="P:symbiont-mediated suppression of host innate immune response"/>
    <property type="evidence" value="ECO:0007669"/>
    <property type="project" value="UniProtKB-KW"/>
</dbReference>